<feature type="transmembrane region" description="Helical" evidence="1">
    <location>
        <begin position="43"/>
        <end position="62"/>
    </location>
</feature>
<dbReference type="EMBL" id="WTUX01000006">
    <property type="protein sequence ID" value="MZR11874.1"/>
    <property type="molecule type" value="Genomic_DNA"/>
</dbReference>
<keyword evidence="1" id="KW-1133">Transmembrane helix</keyword>
<protein>
    <submittedName>
        <fullName evidence="2">AzlD domain-containing protein</fullName>
    </submittedName>
</protein>
<evidence type="ECO:0000313" key="2">
    <source>
        <dbReference type="EMBL" id="MZR11874.1"/>
    </source>
</evidence>
<name>A0A845M668_9RHOB</name>
<organism evidence="2 3">
    <name type="scientific">Maritimibacter harenae</name>
    <dbReference type="NCBI Taxonomy" id="2606218"/>
    <lineage>
        <taxon>Bacteria</taxon>
        <taxon>Pseudomonadati</taxon>
        <taxon>Pseudomonadota</taxon>
        <taxon>Alphaproteobacteria</taxon>
        <taxon>Rhodobacterales</taxon>
        <taxon>Roseobacteraceae</taxon>
        <taxon>Maritimibacter</taxon>
    </lineage>
</organism>
<reference evidence="2 3" key="1">
    <citation type="submission" date="2019-12" db="EMBL/GenBank/DDBJ databases">
        <title>Maritimibacter sp. nov. sp. isolated from sea sand.</title>
        <authorList>
            <person name="Kim J."/>
            <person name="Jeong S.E."/>
            <person name="Jung H.S."/>
            <person name="Jeon C.O."/>
        </authorList>
    </citation>
    <scope>NUCLEOTIDE SEQUENCE [LARGE SCALE GENOMIC DNA]</scope>
    <source>
        <strain evidence="2 3">DP07</strain>
    </source>
</reference>
<comment type="caution">
    <text evidence="2">The sequence shown here is derived from an EMBL/GenBank/DDBJ whole genome shotgun (WGS) entry which is preliminary data.</text>
</comment>
<dbReference type="Proteomes" id="UP000467322">
    <property type="component" value="Unassembled WGS sequence"/>
</dbReference>
<keyword evidence="3" id="KW-1185">Reference proteome</keyword>
<dbReference type="Pfam" id="PF05437">
    <property type="entry name" value="AzlD"/>
    <property type="match status" value="1"/>
</dbReference>
<dbReference type="RefSeq" id="WP_161350000.1">
    <property type="nucleotide sequence ID" value="NZ_WTUX01000006.1"/>
</dbReference>
<feature type="transmembrane region" description="Helical" evidence="1">
    <location>
        <begin position="12"/>
        <end position="31"/>
    </location>
</feature>
<keyword evidence="1" id="KW-0472">Membrane</keyword>
<proteinExistence type="predicted"/>
<dbReference type="AlphaFoldDB" id="A0A845M668"/>
<dbReference type="InterPro" id="IPR008407">
    <property type="entry name" value="Brnchd-chn_aa_trnsp_AzlD"/>
</dbReference>
<accession>A0A845M668</accession>
<gene>
    <name evidence="2" type="ORF">GQE99_02440</name>
</gene>
<feature type="transmembrane region" description="Helical" evidence="1">
    <location>
        <begin position="82"/>
        <end position="109"/>
    </location>
</feature>
<evidence type="ECO:0000256" key="1">
    <source>
        <dbReference type="SAM" id="Phobius"/>
    </source>
</evidence>
<evidence type="ECO:0000313" key="3">
    <source>
        <dbReference type="Proteomes" id="UP000467322"/>
    </source>
</evidence>
<sequence length="110" mass="11690">MIGFEDTKIWLVIVLLGAGTFLIRFSFLGLIGDRELPGWVLRMLRYTPVAVIPGLVAPLVLWPQATGGNADPSRLTAAGVTLLVGAVTKNVLAAIICGAATLYLMLWLVG</sequence>
<keyword evidence="1" id="KW-0812">Transmembrane</keyword>